<name>A0AAV0NC25_9ROSI</name>
<keyword evidence="11" id="KW-0560">Oxidoreductase</keyword>
<organism evidence="16 17">
    <name type="scientific">Linum tenue</name>
    <dbReference type="NCBI Taxonomy" id="586396"/>
    <lineage>
        <taxon>Eukaryota</taxon>
        <taxon>Viridiplantae</taxon>
        <taxon>Streptophyta</taxon>
        <taxon>Embryophyta</taxon>
        <taxon>Tracheophyta</taxon>
        <taxon>Spermatophyta</taxon>
        <taxon>Magnoliopsida</taxon>
        <taxon>eudicotyledons</taxon>
        <taxon>Gunneridae</taxon>
        <taxon>Pentapetalae</taxon>
        <taxon>rosids</taxon>
        <taxon>fabids</taxon>
        <taxon>Malpighiales</taxon>
        <taxon>Linaceae</taxon>
        <taxon>Linum</taxon>
    </lineage>
</organism>
<evidence type="ECO:0000256" key="8">
    <source>
        <dbReference type="ARBA" id="ARBA00022821"/>
    </source>
</evidence>
<evidence type="ECO:0000256" key="15">
    <source>
        <dbReference type="PIRSR" id="PIRSR619791-2"/>
    </source>
</evidence>
<dbReference type="PANTHER" id="PTHR11903:SF11">
    <property type="entry name" value="ALPHA-DIOXYGENASE 1"/>
    <property type="match status" value="1"/>
</dbReference>
<keyword evidence="17" id="KW-1185">Reference proteome</keyword>
<keyword evidence="8" id="KW-0611">Plant defense</keyword>
<evidence type="ECO:0000256" key="4">
    <source>
        <dbReference type="ARBA" id="ARBA00022559"/>
    </source>
</evidence>
<dbReference type="Pfam" id="PF03098">
    <property type="entry name" value="An_peroxidase"/>
    <property type="match status" value="2"/>
</dbReference>
<dbReference type="GO" id="GO:0006979">
    <property type="term" value="P:response to oxidative stress"/>
    <property type="evidence" value="ECO:0007669"/>
    <property type="project" value="InterPro"/>
</dbReference>
<protein>
    <submittedName>
        <fullName evidence="16">Uncharacterized protein</fullName>
    </submittedName>
</protein>
<sequence length="1297" mass="148038">MPDSTARLGWNGTHFAGRDSVRLSGPRRQPAAFILTKLPGGGIEGTIMEDFHILLAIPFTQRFFRNLITKFIQEEFHGAVAKMSVLDAFLFWIVHSVDKKRLWHRLPVILGLAYLEIRRHLHQVYNLLDVGHQIGEGFNPADYPYRIADGRYNDPSNEVAGSVNSFYGRNVMPFDQKDKLITPHPALVATKLLARREYKDTGKQFNMVAASWIQFMIHDWIDHLEDTKQIELIAPKEIASQCPLSSFKFYTTKEVPTGLPDINTGFLNPRTSWWDGSGIYGNDATRLQKVREFKDGKLKIAENGLLPHDEDGLAISGDIRNSWIGTSTLQALFAREHNAVCDMLKREYPEMGDEELYRRARLVTAAVIAKVHTIDWTVELLKTDTLHAAMRANWYGLLGKWFKDTFGHIGDPRLGGLVGLKKPENHGVPYSLTEDFVSVYRLHSLLPDELLVRDISTESAPDESPPVVKKLPVPELIGSKGEKVLAEIGFDRQMVSMGHQACGALELWNYPNWLRNIAPDDPNGKDRPDHVDLPTLEVYRDRERKVPRYNEFRRRLLMIPISKWEDLTDDKEAIRVLTEVYGDRVEELDLLVGLMAEKKIKGFAISETAFFIFILMASRRLEADRFFTSYFNEETYTKKGLAWVNRTESLRDVISRHCPGMTKKWMKSASAFTVWNAPPQPQSCIPLYLRIPGFILYIPLTRSVYGTGCLILGLGYLGIRRHLHNVYSLLNVGHQIGEGFNPADYPYRTADGRYNDPSNEFAGSENSFFGRNVMPLDQKDKLITPHPAVVAAKLLARREYKDTGKQFNMVAASWIQFMIHDWIDHLEDTKQIELIAPKEIASQCPLSSFKFYMTKEVPTGSSDINTGTLNTRTSWWDGSAIYGQNATRLQKVRELKDGKLKIAENGLLPHDEDGVALSGDVRSAWIGTSTLHALFVREHNAVCDMIKEEYPEMVDEELYRRARLVTAAVIAKVHTIDWTVELLKTDTLLAAMRTNWYGFLGKWFKDTFGHIGDAQLGGLVGLKKPENHGVPYSLTEDFVSVYRLHSLLPDEFLVRDISTEPAPNESPPVSKKLPLPELIGANGEKFLSEIGFTRQMVSMGHQACGALELWNYPNWLRNLTSEDPSGRDRPDHVDLPALEVYRDRERKVPRYNEFRRRLLMIPISKWEDLTNDKEAIRVLTEVYGDRIEELDLLVGLMAEKKIKGFAISETAFFIFILMASRRLEADRFFTSYFNEETYTKKGLAWVNTTESLRDVIDRHSPGMTKKWMNSTSAFTVWDAPPQRQSWIPLYLRIPGFM</sequence>
<dbReference type="GO" id="GO:0020037">
    <property type="term" value="F:heme binding"/>
    <property type="evidence" value="ECO:0007669"/>
    <property type="project" value="InterPro"/>
</dbReference>
<evidence type="ECO:0000256" key="9">
    <source>
        <dbReference type="ARBA" id="ARBA00022832"/>
    </source>
</evidence>
<gene>
    <name evidence="16" type="ORF">LITE_LOCUS32531</name>
</gene>
<dbReference type="InterPro" id="IPR019791">
    <property type="entry name" value="Haem_peroxidase_animal"/>
</dbReference>
<evidence type="ECO:0000256" key="10">
    <source>
        <dbReference type="ARBA" id="ARBA00022964"/>
    </source>
</evidence>
<evidence type="ECO:0000313" key="16">
    <source>
        <dbReference type="EMBL" id="CAI0455856.1"/>
    </source>
</evidence>
<keyword evidence="14" id="KW-0275">Fatty acid biosynthesis</keyword>
<feature type="binding site" description="axial binding residue" evidence="15">
    <location>
        <position position="1045"/>
    </location>
    <ligand>
        <name>heme b</name>
        <dbReference type="ChEBI" id="CHEBI:60344"/>
    </ligand>
    <ligandPart>
        <name>Fe</name>
        <dbReference type="ChEBI" id="CHEBI:18248"/>
    </ligandPart>
</feature>
<keyword evidence="3" id="KW-0444">Lipid biosynthesis</keyword>
<proteinExistence type="predicted"/>
<evidence type="ECO:0000256" key="6">
    <source>
        <dbReference type="ARBA" id="ARBA00022723"/>
    </source>
</evidence>
<dbReference type="InterPro" id="IPR050783">
    <property type="entry name" value="Oxylipin_biosynth_metab"/>
</dbReference>
<evidence type="ECO:0000256" key="1">
    <source>
        <dbReference type="ARBA" id="ARBA00001913"/>
    </source>
</evidence>
<dbReference type="GO" id="GO:0031408">
    <property type="term" value="P:oxylipin biosynthetic process"/>
    <property type="evidence" value="ECO:0007669"/>
    <property type="project" value="UniProtKB-KW"/>
</dbReference>
<dbReference type="SUPFAM" id="SSF48113">
    <property type="entry name" value="Heme-dependent peroxidases"/>
    <property type="match status" value="2"/>
</dbReference>
<evidence type="ECO:0000256" key="14">
    <source>
        <dbReference type="ARBA" id="ARBA00023160"/>
    </source>
</evidence>
<dbReference type="GO" id="GO:0006952">
    <property type="term" value="P:defense response"/>
    <property type="evidence" value="ECO:0007669"/>
    <property type="project" value="UniProtKB-KW"/>
</dbReference>
<evidence type="ECO:0000256" key="7">
    <source>
        <dbReference type="ARBA" id="ARBA00022767"/>
    </source>
</evidence>
<keyword evidence="13" id="KW-0443">Lipid metabolism</keyword>
<keyword evidence="10" id="KW-0223">Dioxygenase</keyword>
<dbReference type="GO" id="GO:0004601">
    <property type="term" value="F:peroxidase activity"/>
    <property type="evidence" value="ECO:0007669"/>
    <property type="project" value="UniProtKB-KW"/>
</dbReference>
<dbReference type="PROSITE" id="PS50292">
    <property type="entry name" value="PEROXIDASE_3"/>
    <property type="match status" value="2"/>
</dbReference>
<accession>A0AAV0NC25</accession>
<dbReference type="GO" id="GO:0006633">
    <property type="term" value="P:fatty acid biosynthetic process"/>
    <property type="evidence" value="ECO:0007669"/>
    <property type="project" value="UniProtKB-KW"/>
</dbReference>
<keyword evidence="7" id="KW-0925">Oxylipin biosynthesis</keyword>
<evidence type="ECO:0000256" key="11">
    <source>
        <dbReference type="ARBA" id="ARBA00023002"/>
    </source>
</evidence>
<dbReference type="CDD" id="cd09818">
    <property type="entry name" value="PIOX_like"/>
    <property type="match status" value="2"/>
</dbReference>
<evidence type="ECO:0000256" key="12">
    <source>
        <dbReference type="ARBA" id="ARBA00023004"/>
    </source>
</evidence>
<comment type="cofactor">
    <cofactor evidence="1">
        <name>Ca(2+)</name>
        <dbReference type="ChEBI" id="CHEBI:29108"/>
    </cofactor>
</comment>
<comment type="caution">
    <text evidence="16">The sequence shown here is derived from an EMBL/GenBank/DDBJ whole genome shotgun (WGS) entry which is preliminary data.</text>
</comment>
<dbReference type="GO" id="GO:0046872">
    <property type="term" value="F:metal ion binding"/>
    <property type="evidence" value="ECO:0007669"/>
    <property type="project" value="UniProtKB-KW"/>
</dbReference>
<dbReference type="InterPro" id="IPR010255">
    <property type="entry name" value="Haem_peroxidase_sf"/>
</dbReference>
<dbReference type="Proteomes" id="UP001154282">
    <property type="component" value="Unassembled WGS sequence"/>
</dbReference>
<dbReference type="GO" id="GO:0016702">
    <property type="term" value="F:oxidoreductase activity, acting on single donors with incorporation of molecular oxygen, incorporation of two atoms of oxygen"/>
    <property type="evidence" value="ECO:0007669"/>
    <property type="project" value="TreeGrafter"/>
</dbReference>
<keyword evidence="5 15" id="KW-0349">Heme</keyword>
<dbReference type="Gene3D" id="1.10.640.10">
    <property type="entry name" value="Haem peroxidase domain superfamily, animal type"/>
    <property type="match status" value="2"/>
</dbReference>
<dbReference type="EMBL" id="CAMGYJ010000008">
    <property type="protein sequence ID" value="CAI0455856.1"/>
    <property type="molecule type" value="Genomic_DNA"/>
</dbReference>
<keyword evidence="12 15" id="KW-0408">Iron</keyword>
<evidence type="ECO:0000256" key="13">
    <source>
        <dbReference type="ARBA" id="ARBA00023098"/>
    </source>
</evidence>
<dbReference type="PANTHER" id="PTHR11903">
    <property type="entry name" value="PROSTAGLANDIN G/H SYNTHASE"/>
    <property type="match status" value="1"/>
</dbReference>
<evidence type="ECO:0000313" key="17">
    <source>
        <dbReference type="Proteomes" id="UP001154282"/>
    </source>
</evidence>
<dbReference type="InterPro" id="IPR034815">
    <property type="entry name" value="A_dioxygenase"/>
</dbReference>
<keyword evidence="6 15" id="KW-0479">Metal-binding</keyword>
<comment type="cofactor">
    <cofactor evidence="2">
        <name>heme b</name>
        <dbReference type="ChEBI" id="CHEBI:60344"/>
    </cofactor>
</comment>
<evidence type="ECO:0000256" key="3">
    <source>
        <dbReference type="ARBA" id="ARBA00022516"/>
    </source>
</evidence>
<keyword evidence="4" id="KW-0575">Peroxidase</keyword>
<evidence type="ECO:0000256" key="2">
    <source>
        <dbReference type="ARBA" id="ARBA00001970"/>
    </source>
</evidence>
<evidence type="ECO:0000256" key="5">
    <source>
        <dbReference type="ARBA" id="ARBA00022617"/>
    </source>
</evidence>
<dbReference type="InterPro" id="IPR037120">
    <property type="entry name" value="Haem_peroxidase_sf_animal"/>
</dbReference>
<reference evidence="16" key="1">
    <citation type="submission" date="2022-08" db="EMBL/GenBank/DDBJ databases">
        <authorList>
            <person name="Gutierrez-Valencia J."/>
        </authorList>
    </citation>
    <scope>NUCLEOTIDE SEQUENCE</scope>
</reference>
<keyword evidence="9" id="KW-0276">Fatty acid metabolism</keyword>